<evidence type="ECO:0000256" key="12">
    <source>
        <dbReference type="ARBA" id="ARBA00023224"/>
    </source>
</evidence>
<keyword evidence="11" id="KW-0325">Glycoprotein</keyword>
<keyword evidence="5 13" id="KW-0589">Pheromone response</keyword>
<organism evidence="15 16">
    <name type="scientific">Octodon degus</name>
    <name type="common">Degu</name>
    <name type="synonym">Sciurus degus</name>
    <dbReference type="NCBI Taxonomy" id="10160"/>
    <lineage>
        <taxon>Eukaryota</taxon>
        <taxon>Metazoa</taxon>
        <taxon>Chordata</taxon>
        <taxon>Craniata</taxon>
        <taxon>Vertebrata</taxon>
        <taxon>Euteleostomi</taxon>
        <taxon>Mammalia</taxon>
        <taxon>Eutheria</taxon>
        <taxon>Euarchontoglires</taxon>
        <taxon>Glires</taxon>
        <taxon>Rodentia</taxon>
        <taxon>Hystricomorpha</taxon>
        <taxon>Octodontidae</taxon>
        <taxon>Octodon</taxon>
    </lineage>
</organism>
<keyword evidence="9 13" id="KW-0472">Membrane</keyword>
<dbReference type="GO" id="GO:0019236">
    <property type="term" value="P:response to pheromone"/>
    <property type="evidence" value="ECO:0007669"/>
    <property type="project" value="UniProtKB-KW"/>
</dbReference>
<dbReference type="Gene3D" id="1.20.1070.10">
    <property type="entry name" value="Rhodopsin 7-helix transmembrane proteins"/>
    <property type="match status" value="1"/>
</dbReference>
<evidence type="ECO:0000256" key="6">
    <source>
        <dbReference type="ARBA" id="ARBA00022692"/>
    </source>
</evidence>
<evidence type="ECO:0000256" key="1">
    <source>
        <dbReference type="ARBA" id="ARBA00003878"/>
    </source>
</evidence>
<evidence type="ECO:0000256" key="7">
    <source>
        <dbReference type="ARBA" id="ARBA00022989"/>
    </source>
</evidence>
<evidence type="ECO:0000256" key="11">
    <source>
        <dbReference type="ARBA" id="ARBA00023180"/>
    </source>
</evidence>
<dbReference type="OrthoDB" id="9606139at2759"/>
<keyword evidence="4 13" id="KW-1003">Cell membrane</keyword>
<accession>A0A6P3FTZ2</accession>
<feature type="transmembrane region" description="Helical" evidence="13">
    <location>
        <begin position="115"/>
        <end position="137"/>
    </location>
</feature>
<evidence type="ECO:0000256" key="5">
    <source>
        <dbReference type="ARBA" id="ARBA00022507"/>
    </source>
</evidence>
<evidence type="ECO:0000256" key="9">
    <source>
        <dbReference type="ARBA" id="ARBA00023136"/>
    </source>
</evidence>
<keyword evidence="15" id="KW-1185">Reference proteome</keyword>
<comment type="subcellular location">
    <subcellularLocation>
        <location evidence="2 13">Cell membrane</location>
        <topology evidence="2 13">Multi-pass membrane protein</topology>
    </subcellularLocation>
</comment>
<sequence length="337" mass="38718">MRLAQSNNCHYTLKEILEENENITSKDLVIGTIYLLQTVVGVMGNFSLLYYYFFLQHTERKLKSIDLILKHLFIANSLVLLSKGPSQTMVAFGLKHLFNEYSCNLNLYVFRVGRAMSICVTCLLSVFQTIIISPMNSCWKNLKRKAPEYIGFSTSLCWLLHVGVNLFFPLYLLQLAGNSESRNIPRKRHLGYCTVVDFGTTIVSVYIALVVAPEVCFIFFTIWSNGSLIFVLYRHKQQVKHIHSSNVSSRSAESRATKSILLLVSNFVSFYMISCIFHIFIALFYNLSWWFVNISGLISLCFPTVSPFLVMSQDSSLSIFLFVWIRNTKISFLKRNM</sequence>
<keyword evidence="10 13" id="KW-0675">Receptor</keyword>
<protein>
    <recommendedName>
        <fullName evidence="13">Vomeronasal type-1 receptor</fullName>
    </recommendedName>
</protein>
<dbReference type="PROSITE" id="PS50262">
    <property type="entry name" value="G_PROTEIN_RECEP_F1_2"/>
    <property type="match status" value="1"/>
</dbReference>
<keyword evidence="12 13" id="KW-0807">Transducer</keyword>
<keyword evidence="7 13" id="KW-1133">Transmembrane helix</keyword>
<comment type="similarity">
    <text evidence="3 13">Belongs to the G-protein coupled receptor 1 family.</text>
</comment>
<dbReference type="InParanoid" id="A0A6P3FTZ2"/>
<evidence type="ECO:0000256" key="8">
    <source>
        <dbReference type="ARBA" id="ARBA00023040"/>
    </source>
</evidence>
<dbReference type="GO" id="GO:0007606">
    <property type="term" value="P:sensory perception of chemical stimulus"/>
    <property type="evidence" value="ECO:0007669"/>
    <property type="project" value="UniProtKB-ARBA"/>
</dbReference>
<dbReference type="InterPro" id="IPR017452">
    <property type="entry name" value="GPCR_Rhodpsn_7TM"/>
</dbReference>
<dbReference type="InterPro" id="IPR004072">
    <property type="entry name" value="Vmron_rcpt_1"/>
</dbReference>
<dbReference type="AlphaFoldDB" id="A0A6P3FTZ2"/>
<dbReference type="GeneID" id="101567979"/>
<evidence type="ECO:0000259" key="14">
    <source>
        <dbReference type="PROSITE" id="PS50262"/>
    </source>
</evidence>
<gene>
    <name evidence="16" type="primary">LOC101567979</name>
</gene>
<dbReference type="PRINTS" id="PR01534">
    <property type="entry name" value="VOMERONASL1R"/>
</dbReference>
<evidence type="ECO:0000313" key="16">
    <source>
        <dbReference type="RefSeq" id="XP_004644740.1"/>
    </source>
</evidence>
<proteinExistence type="inferred from homology"/>
<evidence type="ECO:0000313" key="15">
    <source>
        <dbReference type="Proteomes" id="UP000515203"/>
    </source>
</evidence>
<dbReference type="Pfam" id="PF03402">
    <property type="entry name" value="V1R"/>
    <property type="match status" value="1"/>
</dbReference>
<dbReference type="SUPFAM" id="SSF81321">
    <property type="entry name" value="Family A G protein-coupled receptor-like"/>
    <property type="match status" value="1"/>
</dbReference>
<comment type="function">
    <text evidence="1">Putative pheromone receptor.</text>
</comment>
<feature type="transmembrane region" description="Helical" evidence="13">
    <location>
        <begin position="28"/>
        <end position="53"/>
    </location>
</feature>
<feature type="transmembrane region" description="Helical" evidence="13">
    <location>
        <begin position="215"/>
        <end position="233"/>
    </location>
</feature>
<feature type="transmembrane region" description="Helical" evidence="13">
    <location>
        <begin position="189"/>
        <end position="209"/>
    </location>
</feature>
<dbReference type="FunFam" id="1.20.1070.10:FF:000033">
    <property type="entry name" value="Vomeronasal type-1 receptor"/>
    <property type="match status" value="1"/>
</dbReference>
<keyword evidence="8 13" id="KW-0297">G-protein coupled receptor</keyword>
<feature type="transmembrane region" description="Helical" evidence="13">
    <location>
        <begin position="149"/>
        <end position="168"/>
    </location>
</feature>
<dbReference type="GO" id="GO:0016503">
    <property type="term" value="F:pheromone receptor activity"/>
    <property type="evidence" value="ECO:0007669"/>
    <property type="project" value="InterPro"/>
</dbReference>
<evidence type="ECO:0000256" key="2">
    <source>
        <dbReference type="ARBA" id="ARBA00004651"/>
    </source>
</evidence>
<keyword evidence="6 13" id="KW-0812">Transmembrane</keyword>
<dbReference type="Proteomes" id="UP000515203">
    <property type="component" value="Unplaced"/>
</dbReference>
<evidence type="ECO:0000256" key="10">
    <source>
        <dbReference type="ARBA" id="ARBA00023170"/>
    </source>
</evidence>
<feature type="domain" description="G-protein coupled receptors family 1 profile" evidence="14">
    <location>
        <begin position="44"/>
        <end position="310"/>
    </location>
</feature>
<evidence type="ECO:0000256" key="4">
    <source>
        <dbReference type="ARBA" id="ARBA00022475"/>
    </source>
</evidence>
<evidence type="ECO:0000256" key="13">
    <source>
        <dbReference type="RuleBase" id="RU364061"/>
    </source>
</evidence>
<reference evidence="16" key="1">
    <citation type="submission" date="2025-08" db="UniProtKB">
        <authorList>
            <consortium name="RefSeq"/>
        </authorList>
    </citation>
    <scope>IDENTIFICATION</scope>
</reference>
<dbReference type="PANTHER" id="PTHR24062">
    <property type="entry name" value="VOMERONASAL TYPE-1 RECEPTOR"/>
    <property type="match status" value="1"/>
</dbReference>
<dbReference type="FunCoup" id="A0A6P3FTZ2">
    <property type="interactions" value="473"/>
</dbReference>
<evidence type="ECO:0000256" key="3">
    <source>
        <dbReference type="ARBA" id="ARBA00010663"/>
    </source>
</evidence>
<dbReference type="GO" id="GO:0005886">
    <property type="term" value="C:plasma membrane"/>
    <property type="evidence" value="ECO:0007669"/>
    <property type="project" value="UniProtKB-SubCell"/>
</dbReference>
<name>A0A6P3FTZ2_OCTDE</name>
<feature type="transmembrane region" description="Helical" evidence="13">
    <location>
        <begin position="260"/>
        <end position="285"/>
    </location>
</feature>
<dbReference type="RefSeq" id="XP_004644740.1">
    <property type="nucleotide sequence ID" value="XM_004644683.1"/>
</dbReference>